<dbReference type="CDD" id="cd08946">
    <property type="entry name" value="SDR_e"/>
    <property type="match status" value="1"/>
</dbReference>
<dbReference type="InterPro" id="IPR036291">
    <property type="entry name" value="NAD(P)-bd_dom_sf"/>
</dbReference>
<comment type="similarity">
    <text evidence="1">Belongs to the NAD(P)-dependent epimerase/dehydratase family.</text>
</comment>
<dbReference type="PANTHER" id="PTHR43103:SF5">
    <property type="entry name" value="4-EPIMERASE, PUTATIVE (AFU_ORTHOLOGUE AFUA_7G00360)-RELATED"/>
    <property type="match status" value="1"/>
</dbReference>
<keyword evidence="2" id="KW-0560">Oxidoreductase</keyword>
<proteinExistence type="inferred from homology"/>
<sequence>MRRQARAAQRARPVQSRAGDLIMTDLHHSNQDANAAGGDPLDGVPTHCGRILLTGAAGSLGRVLRGRLRRYADVVRVSDIAPLDGARDGEECVRCDLADAAAVDALVRDVDVIVHFGGVSVERPFDTVLPANITGAYHVYEAARRHGVRRIVFASSNHVTGFYEQGERIDTAAPPRPDGYYGLSKAFGEQLARFHHDRYGIESVCIRIGSSFPEPKDRRMLVTWLGYDDLEQLVRRAMFVPSVGCTIVYGMSANRDAWWDNAPAAHLGYRPTQSSEQWRERIERAQPPLADDDPVRRYQGGAFVVAGPFEG</sequence>
<keyword evidence="3" id="KW-0520">NAD</keyword>
<organism evidence="5 6">
    <name type="scientific">Burkholderia thailandensis (strain ATCC 700388 / DSM 13276 / CCUG 48851 / CIP 106301 / E264)</name>
    <dbReference type="NCBI Taxonomy" id="271848"/>
    <lineage>
        <taxon>Bacteria</taxon>
        <taxon>Pseudomonadati</taxon>
        <taxon>Pseudomonadota</taxon>
        <taxon>Betaproteobacteria</taxon>
        <taxon>Burkholderiales</taxon>
        <taxon>Burkholderiaceae</taxon>
        <taxon>Burkholderia</taxon>
        <taxon>pseudomallei group</taxon>
    </lineage>
</organism>
<keyword evidence="6" id="KW-1185">Reference proteome</keyword>
<name>Q2T250_BURTA</name>
<reference evidence="5 6" key="1">
    <citation type="journal article" date="2005" name="BMC Genomics">
        <title>Bacterial genome adaptation to niches: divergence of the potential virulence genes in three Burkholderia species of different survival strategies.</title>
        <authorList>
            <person name="Kim H.S."/>
            <person name="Schell M.A."/>
            <person name="Yu Y."/>
            <person name="Ulrich R.L."/>
            <person name="Sarria S.H."/>
            <person name="Nierman W.C."/>
            <person name="DeShazer D."/>
        </authorList>
    </citation>
    <scope>NUCLEOTIDE SEQUENCE [LARGE SCALE GENOMIC DNA]</scope>
    <source>
        <strain evidence="6">ATCC 700388 / DSM 13276 / CCUG 48851 / CIP 106301 / E264</strain>
    </source>
</reference>
<accession>Q2T250</accession>
<dbReference type="InterPro" id="IPR001509">
    <property type="entry name" value="Epimerase_deHydtase"/>
</dbReference>
<dbReference type="HOGENOM" id="CLU_079334_0_0_4"/>
<evidence type="ECO:0000256" key="3">
    <source>
        <dbReference type="ARBA" id="ARBA00023027"/>
    </source>
</evidence>
<gene>
    <name evidence="5" type="ordered locus">BTH_I0191</name>
</gene>
<dbReference type="EMBL" id="CP000086">
    <property type="protein sequence ID" value="ABC38304.1"/>
    <property type="molecule type" value="Genomic_DNA"/>
</dbReference>
<dbReference type="Pfam" id="PF01370">
    <property type="entry name" value="Epimerase"/>
    <property type="match status" value="1"/>
</dbReference>
<feature type="domain" description="NAD-dependent epimerase/dehydratase" evidence="4">
    <location>
        <begin position="51"/>
        <end position="211"/>
    </location>
</feature>
<dbReference type="KEGG" id="bte:BTH_I0191"/>
<dbReference type="GO" id="GO:0016491">
    <property type="term" value="F:oxidoreductase activity"/>
    <property type="evidence" value="ECO:0007669"/>
    <property type="project" value="UniProtKB-KW"/>
</dbReference>
<dbReference type="SUPFAM" id="SSF51735">
    <property type="entry name" value="NAD(P)-binding Rossmann-fold domains"/>
    <property type="match status" value="1"/>
</dbReference>
<dbReference type="PANTHER" id="PTHR43103">
    <property type="entry name" value="NUCLEOSIDE-DIPHOSPHATE-SUGAR EPIMERASE"/>
    <property type="match status" value="1"/>
</dbReference>
<dbReference type="Proteomes" id="UP000001930">
    <property type="component" value="Chromosome I"/>
</dbReference>
<evidence type="ECO:0000259" key="4">
    <source>
        <dbReference type="Pfam" id="PF01370"/>
    </source>
</evidence>
<evidence type="ECO:0000313" key="5">
    <source>
        <dbReference type="EMBL" id="ABC38304.1"/>
    </source>
</evidence>
<evidence type="ECO:0000313" key="6">
    <source>
        <dbReference type="Proteomes" id="UP000001930"/>
    </source>
</evidence>
<evidence type="ECO:0000256" key="1">
    <source>
        <dbReference type="ARBA" id="ARBA00007637"/>
    </source>
</evidence>
<dbReference type="Gene3D" id="3.40.50.720">
    <property type="entry name" value="NAD(P)-binding Rossmann-like Domain"/>
    <property type="match status" value="1"/>
</dbReference>
<protein>
    <recommendedName>
        <fullName evidence="4">NAD-dependent epimerase/dehydratase domain-containing protein</fullName>
    </recommendedName>
</protein>
<dbReference type="AlphaFoldDB" id="Q2T250"/>
<evidence type="ECO:0000256" key="2">
    <source>
        <dbReference type="ARBA" id="ARBA00023002"/>
    </source>
</evidence>